<accession>A0A6G6W8L0</accession>
<dbReference type="EMBL" id="CP049257">
    <property type="protein sequence ID" value="QIG41564.1"/>
    <property type="molecule type" value="Genomic_DNA"/>
</dbReference>
<evidence type="ECO:0000313" key="8">
    <source>
        <dbReference type="EMBL" id="QIG41564.1"/>
    </source>
</evidence>
<dbReference type="Gene3D" id="3.40.390.10">
    <property type="entry name" value="Collagenase (Catalytic Domain)"/>
    <property type="match status" value="1"/>
</dbReference>
<feature type="domain" description="Peptidase M10 metallopeptidase" evidence="7">
    <location>
        <begin position="199"/>
        <end position="266"/>
    </location>
</feature>
<evidence type="ECO:0000256" key="6">
    <source>
        <dbReference type="SAM" id="Phobius"/>
    </source>
</evidence>
<dbReference type="RefSeq" id="WP_165228017.1">
    <property type="nucleotide sequence ID" value="NZ_CP049257.1"/>
</dbReference>
<gene>
    <name evidence="8" type="ORF">G5V58_01165</name>
</gene>
<keyword evidence="3" id="KW-0378">Hydrolase</keyword>
<evidence type="ECO:0000259" key="7">
    <source>
        <dbReference type="Pfam" id="PF00413"/>
    </source>
</evidence>
<name>A0A6G6W8L0_9ACTN</name>
<protein>
    <submittedName>
        <fullName evidence="8">Matrixin family metalloprotease</fullName>
    </submittedName>
</protein>
<dbReference type="InterPro" id="IPR001818">
    <property type="entry name" value="Pept_M10_metallopeptidase"/>
</dbReference>
<keyword evidence="1 8" id="KW-0645">Protease</keyword>
<dbReference type="AlphaFoldDB" id="A0A6G6W8L0"/>
<evidence type="ECO:0000256" key="3">
    <source>
        <dbReference type="ARBA" id="ARBA00022801"/>
    </source>
</evidence>
<dbReference type="Pfam" id="PF00413">
    <property type="entry name" value="Peptidase_M10"/>
    <property type="match status" value="1"/>
</dbReference>
<dbReference type="GO" id="GO:0004222">
    <property type="term" value="F:metalloendopeptidase activity"/>
    <property type="evidence" value="ECO:0007669"/>
    <property type="project" value="InterPro"/>
</dbReference>
<dbReference type="GO" id="GO:0008270">
    <property type="term" value="F:zinc ion binding"/>
    <property type="evidence" value="ECO:0007669"/>
    <property type="project" value="InterPro"/>
</dbReference>
<evidence type="ECO:0000256" key="4">
    <source>
        <dbReference type="ARBA" id="ARBA00022833"/>
    </source>
</evidence>
<dbReference type="Proteomes" id="UP000502996">
    <property type="component" value="Chromosome"/>
</dbReference>
<evidence type="ECO:0000256" key="1">
    <source>
        <dbReference type="ARBA" id="ARBA00022670"/>
    </source>
</evidence>
<evidence type="ECO:0000313" key="9">
    <source>
        <dbReference type="Proteomes" id="UP000502996"/>
    </source>
</evidence>
<reference evidence="8 9" key="1">
    <citation type="submission" date="2020-02" db="EMBL/GenBank/DDBJ databases">
        <title>Full genome sequence of Nocardioides sp. R-3366.</title>
        <authorList>
            <person name="Im W.-T."/>
        </authorList>
    </citation>
    <scope>NUCLEOTIDE SEQUENCE [LARGE SCALE GENOMIC DNA]</scope>
    <source>
        <strain evidence="8 9">R-3366</strain>
    </source>
</reference>
<sequence length="270" mass="28862">MRRLEELDRVDREHGLGAAVPVGSGERRHRRGRRGRDGRRTTGPVLPGLLVSGVLAGVVMLHDPGMTGYRLRQLADQLTGKDAGSYSFVVETGAGDPVGWDHCSPIRYVVNPEGAPDGWERIVRAGVETVSEASGFDFQYDGTSVDRSFEGRRVDPDSPPPVLVAWADDSEVPDLAGSTAGIGGSTPQQVGGRVRFVTGLVVLDADAYARMEATGDEQSQVLILAHELGHVLGLDHVDDVDELMNAEYVGQTGFGSGDLRGLEKLHALPC</sequence>
<feature type="transmembrane region" description="Helical" evidence="6">
    <location>
        <begin position="41"/>
        <end position="61"/>
    </location>
</feature>
<evidence type="ECO:0000256" key="2">
    <source>
        <dbReference type="ARBA" id="ARBA00022723"/>
    </source>
</evidence>
<dbReference type="GO" id="GO:0031012">
    <property type="term" value="C:extracellular matrix"/>
    <property type="evidence" value="ECO:0007669"/>
    <property type="project" value="InterPro"/>
</dbReference>
<keyword evidence="8" id="KW-0482">Metalloprotease</keyword>
<dbReference type="InterPro" id="IPR024079">
    <property type="entry name" value="MetalloPept_cat_dom_sf"/>
</dbReference>
<dbReference type="SUPFAM" id="SSF55486">
    <property type="entry name" value="Metalloproteases ('zincins'), catalytic domain"/>
    <property type="match status" value="1"/>
</dbReference>
<keyword evidence="6" id="KW-0812">Transmembrane</keyword>
<keyword evidence="9" id="KW-1185">Reference proteome</keyword>
<organism evidence="8 9">
    <name type="scientific">Nocardioides anomalus</name>
    <dbReference type="NCBI Taxonomy" id="2712223"/>
    <lineage>
        <taxon>Bacteria</taxon>
        <taxon>Bacillati</taxon>
        <taxon>Actinomycetota</taxon>
        <taxon>Actinomycetes</taxon>
        <taxon>Propionibacteriales</taxon>
        <taxon>Nocardioidaceae</taxon>
        <taxon>Nocardioides</taxon>
    </lineage>
</organism>
<evidence type="ECO:0000256" key="5">
    <source>
        <dbReference type="SAM" id="MobiDB-lite"/>
    </source>
</evidence>
<dbReference type="KEGG" id="nano:G5V58_01165"/>
<dbReference type="GO" id="GO:0006508">
    <property type="term" value="P:proteolysis"/>
    <property type="evidence" value="ECO:0007669"/>
    <property type="project" value="UniProtKB-KW"/>
</dbReference>
<feature type="region of interest" description="Disordered" evidence="5">
    <location>
        <begin position="15"/>
        <end position="44"/>
    </location>
</feature>
<proteinExistence type="predicted"/>
<keyword evidence="2" id="KW-0479">Metal-binding</keyword>
<feature type="compositionally biased region" description="Basic residues" evidence="5">
    <location>
        <begin position="27"/>
        <end position="37"/>
    </location>
</feature>
<keyword evidence="6" id="KW-1133">Transmembrane helix</keyword>
<keyword evidence="4" id="KW-0862">Zinc</keyword>
<keyword evidence="6" id="KW-0472">Membrane</keyword>